<sequence length="209" mass="22706">MNKSTLRSLALGFLASGILTGAYAIFFQGNVPIQGVTIPSVLNSSSATHEEELAQYRDEMSSLIAERNTLEENQVTKDEEIASLTEKNTGLENQIAELQLENRSLSSDGDGEQSETEDETTTEDSTDEETENSTSSTSGTFVISQGETSVDIASNLEAQGFVESAAEFQALLDEWGLNSIIQAGSYEISSDMTIHDIANEITHGAYYYY</sequence>
<feature type="region of interest" description="Disordered" evidence="1">
    <location>
        <begin position="100"/>
        <end position="142"/>
    </location>
</feature>
<dbReference type="RefSeq" id="WP_153863189.1">
    <property type="nucleotide sequence ID" value="NZ_WJQS01000002.1"/>
</dbReference>
<reference evidence="2 3" key="1">
    <citation type="submission" date="2019-11" db="EMBL/GenBank/DDBJ databases">
        <title>Characterisation of Fundicoccus ignavus gen. nov. sp. nov., a novel genus of the family Aerococcaceae isolated from bulk tank milk.</title>
        <authorList>
            <person name="Siebert A."/>
            <person name="Huptas C."/>
            <person name="Wenning M."/>
            <person name="Scherer S."/>
            <person name="Doll E.V."/>
        </authorList>
    </citation>
    <scope>NUCLEOTIDE SEQUENCE [LARGE SCALE GENOMIC DNA]</scope>
    <source>
        <strain evidence="2 3">WS4759</strain>
    </source>
</reference>
<dbReference type="Proteomes" id="UP000430975">
    <property type="component" value="Unassembled WGS sequence"/>
</dbReference>
<accession>A0A6I2GGC6</accession>
<proteinExistence type="predicted"/>
<dbReference type="Gene3D" id="3.30.1490.480">
    <property type="entry name" value="Endolytic murein transglycosylase"/>
    <property type="match status" value="1"/>
</dbReference>
<keyword evidence="3" id="KW-1185">Reference proteome</keyword>
<evidence type="ECO:0000256" key="1">
    <source>
        <dbReference type="SAM" id="MobiDB-lite"/>
    </source>
</evidence>
<gene>
    <name evidence="2" type="ORF">GIY09_03020</name>
</gene>
<dbReference type="AlphaFoldDB" id="A0A6I2GGC6"/>
<feature type="compositionally biased region" description="Acidic residues" evidence="1">
    <location>
        <begin position="109"/>
        <end position="131"/>
    </location>
</feature>
<evidence type="ECO:0008006" key="4">
    <source>
        <dbReference type="Google" id="ProtNLM"/>
    </source>
</evidence>
<name>A0A6I2GGC6_9LACT</name>
<evidence type="ECO:0000313" key="3">
    <source>
        <dbReference type="Proteomes" id="UP000430975"/>
    </source>
</evidence>
<comment type="caution">
    <text evidence="2">The sequence shown here is derived from an EMBL/GenBank/DDBJ whole genome shotgun (WGS) entry which is preliminary data.</text>
</comment>
<protein>
    <recommendedName>
        <fullName evidence="4">Endolytic transglycosylase MltG</fullName>
    </recommendedName>
</protein>
<dbReference type="EMBL" id="WJQS01000002">
    <property type="protein sequence ID" value="MRI84872.1"/>
    <property type="molecule type" value="Genomic_DNA"/>
</dbReference>
<evidence type="ECO:0000313" key="2">
    <source>
        <dbReference type="EMBL" id="MRI84872.1"/>
    </source>
</evidence>
<organism evidence="2 3">
    <name type="scientific">Fundicoccus ignavus</name>
    <dbReference type="NCBI Taxonomy" id="2664442"/>
    <lineage>
        <taxon>Bacteria</taxon>
        <taxon>Bacillati</taxon>
        <taxon>Bacillota</taxon>
        <taxon>Bacilli</taxon>
        <taxon>Lactobacillales</taxon>
        <taxon>Aerococcaceae</taxon>
        <taxon>Fundicoccus</taxon>
    </lineage>
</organism>